<keyword evidence="10 13" id="KW-0408">Iron</keyword>
<evidence type="ECO:0000256" key="8">
    <source>
        <dbReference type="ARBA" id="ARBA00022968"/>
    </source>
</evidence>
<evidence type="ECO:0000256" key="4">
    <source>
        <dbReference type="ARBA" id="ARBA00022617"/>
    </source>
</evidence>
<feature type="topological domain" description="Cytoplasmic" evidence="13">
    <location>
        <begin position="1"/>
        <end position="8"/>
    </location>
</feature>
<evidence type="ECO:0000256" key="14">
    <source>
        <dbReference type="PIRSR" id="PIRSR604329-50"/>
    </source>
</evidence>
<evidence type="ECO:0000256" key="3">
    <source>
        <dbReference type="ARBA" id="ARBA00022519"/>
    </source>
</evidence>
<comment type="similarity">
    <text evidence="13">Belongs to the CcmE/CycJ family.</text>
</comment>
<dbReference type="GO" id="GO:0046872">
    <property type="term" value="F:metal ion binding"/>
    <property type="evidence" value="ECO:0007669"/>
    <property type="project" value="UniProtKB-KW"/>
</dbReference>
<keyword evidence="6 13" id="KW-0479">Metal-binding</keyword>
<accession>A0A558HUJ2</accession>
<dbReference type="InterPro" id="IPR004329">
    <property type="entry name" value="CcmE"/>
</dbReference>
<feature type="transmembrane region" description="Helical" evidence="16">
    <location>
        <begin position="9"/>
        <end position="30"/>
    </location>
</feature>
<evidence type="ECO:0000313" key="17">
    <source>
        <dbReference type="EMBL" id="TVU72799.1"/>
    </source>
</evidence>
<evidence type="ECO:0000256" key="7">
    <source>
        <dbReference type="ARBA" id="ARBA00022748"/>
    </source>
</evidence>
<sequence>MNPKRKQRLYIVTAVVLLASLAVGLTLYALRANINAFYTPTQIASGEAPEGRQIRAGGMVREGSVSRDNETLDVIFTVTDFDRDVTVHYQGILPDLFREGQGVVVMGTFDGEHLEASEVLAKHDEKYMPPEVSAALKASGRSVSGDKVIEKDMGKGMEKGSNSDRDSAQSVEPASDVTPQETP</sequence>
<dbReference type="RefSeq" id="WP_088743165.1">
    <property type="nucleotide sequence ID" value="NZ_CAWOWR010000076.1"/>
</dbReference>
<keyword evidence="2 13" id="KW-1003">Cell membrane</keyword>
<dbReference type="PANTHER" id="PTHR34128:SF2">
    <property type="entry name" value="CYTOCHROME C-TYPE BIOGENESIS PROTEIN CCME HOMOLOG, MITOCHONDRIAL"/>
    <property type="match status" value="1"/>
</dbReference>
<dbReference type="NCBIfam" id="NF009731">
    <property type="entry name" value="PRK13254.1-5"/>
    <property type="match status" value="1"/>
</dbReference>
<dbReference type="GO" id="GO:0020037">
    <property type="term" value="F:heme binding"/>
    <property type="evidence" value="ECO:0007669"/>
    <property type="project" value="InterPro"/>
</dbReference>
<keyword evidence="4 13" id="KW-0349">Heme</keyword>
<keyword evidence="7 13" id="KW-0201">Cytochrome c-type biogenesis</keyword>
<dbReference type="FunFam" id="2.40.50.140:FF:000104">
    <property type="entry name" value="Cytochrome c-type biogenesis protein CcmE"/>
    <property type="match status" value="1"/>
</dbReference>
<evidence type="ECO:0000256" key="1">
    <source>
        <dbReference type="ARBA" id="ARBA00004533"/>
    </source>
</evidence>
<dbReference type="SUPFAM" id="SSF82093">
    <property type="entry name" value="Heme chaperone CcmE"/>
    <property type="match status" value="1"/>
</dbReference>
<dbReference type="Gene3D" id="2.40.50.140">
    <property type="entry name" value="Nucleic acid-binding proteins"/>
    <property type="match status" value="1"/>
</dbReference>
<comment type="function">
    <text evidence="12 13">Heme chaperone required for the biogenesis of c-type cytochromes. Transiently binds heme delivered by CcmC and transfers the heme to apo-cytochromes in a process facilitated by CcmF and CcmH.</text>
</comment>
<feature type="compositionally biased region" description="Basic and acidic residues" evidence="15">
    <location>
        <begin position="147"/>
        <end position="167"/>
    </location>
</feature>
<feature type="compositionally biased region" description="Polar residues" evidence="15">
    <location>
        <begin position="168"/>
        <end position="183"/>
    </location>
</feature>
<comment type="caution">
    <text evidence="17">The sequence shown here is derived from an EMBL/GenBank/DDBJ whole genome shotgun (WGS) entry which is preliminary data.</text>
</comment>
<feature type="topological domain" description="Extracellular" evidence="13">
    <location>
        <begin position="30"/>
        <end position="183"/>
    </location>
</feature>
<dbReference type="PANTHER" id="PTHR34128">
    <property type="entry name" value="CYTOCHROME C-TYPE BIOGENESIS PROTEIN CCME HOMOLOG, MITOCHONDRIAL"/>
    <property type="match status" value="1"/>
</dbReference>
<organism evidence="17 18">
    <name type="scientific">Cobetia crustatorum</name>
    <dbReference type="NCBI Taxonomy" id="553385"/>
    <lineage>
        <taxon>Bacteria</taxon>
        <taxon>Pseudomonadati</taxon>
        <taxon>Pseudomonadota</taxon>
        <taxon>Gammaproteobacteria</taxon>
        <taxon>Oceanospirillales</taxon>
        <taxon>Halomonadaceae</taxon>
        <taxon>Cobetia</taxon>
    </lineage>
</organism>
<feature type="binding site" description="covalent" evidence="13 14">
    <location>
        <position position="123"/>
    </location>
    <ligand>
        <name>heme</name>
        <dbReference type="ChEBI" id="CHEBI:30413"/>
    </ligand>
</feature>
<evidence type="ECO:0000256" key="13">
    <source>
        <dbReference type="HAMAP-Rule" id="MF_01959"/>
    </source>
</evidence>
<dbReference type="Pfam" id="PF03100">
    <property type="entry name" value="CcmE"/>
    <property type="match status" value="1"/>
</dbReference>
<dbReference type="AlphaFoldDB" id="A0A558HUJ2"/>
<dbReference type="STRING" id="553385.GCA_000591415_02031"/>
<dbReference type="InterPro" id="IPR012340">
    <property type="entry name" value="NA-bd_OB-fold"/>
</dbReference>
<keyword evidence="11 13" id="KW-0472">Membrane</keyword>
<protein>
    <recommendedName>
        <fullName evidence="13">Cytochrome c-type biogenesis protein CcmE</fullName>
    </recommendedName>
    <alternativeName>
        <fullName evidence="13">Cytochrome c maturation protein E</fullName>
    </alternativeName>
    <alternativeName>
        <fullName evidence="13">Heme chaperone CcmE</fullName>
    </alternativeName>
</protein>
<dbReference type="GO" id="GO:0017004">
    <property type="term" value="P:cytochrome complex assembly"/>
    <property type="evidence" value="ECO:0007669"/>
    <property type="project" value="UniProtKB-KW"/>
</dbReference>
<name>A0A558HUJ2_9GAMM</name>
<evidence type="ECO:0000256" key="12">
    <source>
        <dbReference type="ARBA" id="ARBA00056663"/>
    </source>
</evidence>
<evidence type="ECO:0000256" key="10">
    <source>
        <dbReference type="ARBA" id="ARBA00023004"/>
    </source>
</evidence>
<keyword evidence="18" id="KW-1185">Reference proteome</keyword>
<keyword evidence="3" id="KW-0997">Cell inner membrane</keyword>
<evidence type="ECO:0000256" key="2">
    <source>
        <dbReference type="ARBA" id="ARBA00022475"/>
    </source>
</evidence>
<dbReference type="OrthoDB" id="9793584at2"/>
<evidence type="ECO:0000256" key="16">
    <source>
        <dbReference type="SAM" id="Phobius"/>
    </source>
</evidence>
<dbReference type="NCBIfam" id="NF009729">
    <property type="entry name" value="PRK13254.1-3"/>
    <property type="match status" value="1"/>
</dbReference>
<keyword evidence="5 13" id="KW-0812">Transmembrane</keyword>
<dbReference type="GO" id="GO:0017003">
    <property type="term" value="P:protein-heme linkage"/>
    <property type="evidence" value="ECO:0007669"/>
    <property type="project" value="UniProtKB-UniRule"/>
</dbReference>
<comment type="subcellular location">
    <subcellularLocation>
        <location evidence="1">Cell inner membrane</location>
    </subcellularLocation>
    <subcellularLocation>
        <location evidence="13">Cell membrane</location>
        <topology evidence="13">Single-pass type II membrane protein</topology>
    </subcellularLocation>
</comment>
<dbReference type="GO" id="GO:0005886">
    <property type="term" value="C:plasma membrane"/>
    <property type="evidence" value="ECO:0007669"/>
    <property type="project" value="UniProtKB-SubCell"/>
</dbReference>
<feature type="binding site" description="axial binding residue" evidence="13 14">
    <location>
        <position position="127"/>
    </location>
    <ligand>
        <name>heme</name>
        <dbReference type="ChEBI" id="CHEBI:30413"/>
    </ligand>
    <ligandPart>
        <name>Fe</name>
        <dbReference type="ChEBI" id="CHEBI:18248"/>
    </ligandPart>
</feature>
<evidence type="ECO:0000313" key="18">
    <source>
        <dbReference type="Proteomes" id="UP000319941"/>
    </source>
</evidence>
<dbReference type="EMBL" id="VNFH01000002">
    <property type="protein sequence ID" value="TVU72799.1"/>
    <property type="molecule type" value="Genomic_DNA"/>
</dbReference>
<keyword evidence="8 13" id="KW-0735">Signal-anchor</keyword>
<reference evidence="17 18" key="1">
    <citation type="submission" date="2019-07" db="EMBL/GenBank/DDBJ databases">
        <title>Diversity of Bacteria from Kongsfjorden, Arctic.</title>
        <authorList>
            <person name="Yu Y."/>
        </authorList>
    </citation>
    <scope>NUCLEOTIDE SEQUENCE [LARGE SCALE GENOMIC DNA]</scope>
    <source>
        <strain evidence="17 18">SM1923</strain>
    </source>
</reference>
<proteinExistence type="inferred from homology"/>
<evidence type="ECO:0000256" key="5">
    <source>
        <dbReference type="ARBA" id="ARBA00022692"/>
    </source>
</evidence>
<keyword evidence="9 13" id="KW-1133">Transmembrane helix</keyword>
<dbReference type="Proteomes" id="UP000319941">
    <property type="component" value="Unassembled WGS sequence"/>
</dbReference>
<gene>
    <name evidence="13 17" type="primary">ccmE</name>
    <name evidence="13" type="synonym">cycJ</name>
    <name evidence="17" type="ORF">FQP86_03795</name>
</gene>
<dbReference type="NCBIfam" id="NF009727">
    <property type="entry name" value="PRK13254.1-1"/>
    <property type="match status" value="1"/>
</dbReference>
<evidence type="ECO:0000256" key="9">
    <source>
        <dbReference type="ARBA" id="ARBA00022989"/>
    </source>
</evidence>
<dbReference type="InterPro" id="IPR036127">
    <property type="entry name" value="CcmE-like_sf"/>
</dbReference>
<evidence type="ECO:0000256" key="15">
    <source>
        <dbReference type="SAM" id="MobiDB-lite"/>
    </source>
</evidence>
<evidence type="ECO:0000256" key="6">
    <source>
        <dbReference type="ARBA" id="ARBA00022723"/>
    </source>
</evidence>
<dbReference type="HAMAP" id="MF_01959">
    <property type="entry name" value="CcmE"/>
    <property type="match status" value="1"/>
</dbReference>
<feature type="region of interest" description="Disordered" evidence="15">
    <location>
        <begin position="137"/>
        <end position="183"/>
    </location>
</feature>
<evidence type="ECO:0000256" key="11">
    <source>
        <dbReference type="ARBA" id="ARBA00023136"/>
    </source>
</evidence>